<evidence type="ECO:0000313" key="2">
    <source>
        <dbReference type="Proteomes" id="UP000023152"/>
    </source>
</evidence>
<keyword evidence="2" id="KW-1185">Reference proteome</keyword>
<dbReference type="EMBL" id="ASPP01009461">
    <property type="protein sequence ID" value="ETO24087.1"/>
    <property type="molecule type" value="Genomic_DNA"/>
</dbReference>
<dbReference type="AlphaFoldDB" id="X6NFG9"/>
<evidence type="ECO:0000313" key="1">
    <source>
        <dbReference type="EMBL" id="ETO24087.1"/>
    </source>
</evidence>
<gene>
    <name evidence="1" type="ORF">RFI_13071</name>
</gene>
<protein>
    <submittedName>
        <fullName evidence="1">Short-chain dehydrogenase/reductase SDR</fullName>
    </submittedName>
</protein>
<dbReference type="Gene3D" id="3.40.50.720">
    <property type="entry name" value="NAD(P)-binding Rossmann-like Domain"/>
    <property type="match status" value="1"/>
</dbReference>
<accession>X6NFG9</accession>
<comment type="caution">
    <text evidence="1">The sequence shown here is derived from an EMBL/GenBank/DDBJ whole genome shotgun (WGS) entry which is preliminary data.</text>
</comment>
<name>X6NFG9_RETFI</name>
<dbReference type="OrthoDB" id="1933717at2759"/>
<dbReference type="SUPFAM" id="SSF51735">
    <property type="entry name" value="NAD(P)-binding Rossmann-fold domains"/>
    <property type="match status" value="1"/>
</dbReference>
<reference evidence="1 2" key="1">
    <citation type="journal article" date="2013" name="Curr. Biol.">
        <title>The Genome of the Foraminiferan Reticulomyxa filosa.</title>
        <authorList>
            <person name="Glockner G."/>
            <person name="Hulsmann N."/>
            <person name="Schleicher M."/>
            <person name="Noegel A.A."/>
            <person name="Eichinger L."/>
            <person name="Gallinger C."/>
            <person name="Pawlowski J."/>
            <person name="Sierra R."/>
            <person name="Euteneuer U."/>
            <person name="Pillet L."/>
            <person name="Moustafa A."/>
            <person name="Platzer M."/>
            <person name="Groth M."/>
            <person name="Szafranski K."/>
            <person name="Schliwa M."/>
        </authorList>
    </citation>
    <scope>NUCLEOTIDE SEQUENCE [LARGE SCALE GENOMIC DNA]</scope>
</reference>
<proteinExistence type="predicted"/>
<sequence length="122" mass="13901">MIAFDRVSEAASIELKPFGIRVVEVSPGAVKTTFDEHFGQYKDKNKEYEQYDVFMDNIKGMVKSAISPQDVADCVVRVCKGEEKDFRVYPVEQNKSFHAIFAKDPTYSNYQNFAADLVTKKT</sequence>
<dbReference type="InterPro" id="IPR036291">
    <property type="entry name" value="NAD(P)-bd_dom_sf"/>
</dbReference>
<organism evidence="1 2">
    <name type="scientific">Reticulomyxa filosa</name>
    <dbReference type="NCBI Taxonomy" id="46433"/>
    <lineage>
        <taxon>Eukaryota</taxon>
        <taxon>Sar</taxon>
        <taxon>Rhizaria</taxon>
        <taxon>Retaria</taxon>
        <taxon>Foraminifera</taxon>
        <taxon>Monothalamids</taxon>
        <taxon>Reticulomyxidae</taxon>
        <taxon>Reticulomyxa</taxon>
    </lineage>
</organism>
<dbReference type="Proteomes" id="UP000023152">
    <property type="component" value="Unassembled WGS sequence"/>
</dbReference>